<dbReference type="Pfam" id="PF04542">
    <property type="entry name" value="Sigma70_r2"/>
    <property type="match status" value="1"/>
</dbReference>
<dbReference type="InterPro" id="IPR039425">
    <property type="entry name" value="RNA_pol_sigma-70-like"/>
</dbReference>
<keyword evidence="2" id="KW-0805">Transcription regulation</keyword>
<keyword evidence="5" id="KW-0804">Transcription</keyword>
<name>A0ABP5KHC9_9ACTN</name>
<dbReference type="InterPro" id="IPR014284">
    <property type="entry name" value="RNA_pol_sigma-70_dom"/>
</dbReference>
<dbReference type="RefSeq" id="WP_344305249.1">
    <property type="nucleotide sequence ID" value="NZ_BAAAQQ010000013.1"/>
</dbReference>
<evidence type="ECO:0000256" key="1">
    <source>
        <dbReference type="ARBA" id="ARBA00010641"/>
    </source>
</evidence>
<dbReference type="PANTHER" id="PTHR43133:SF50">
    <property type="entry name" value="ECF RNA POLYMERASE SIGMA FACTOR SIGM"/>
    <property type="match status" value="1"/>
</dbReference>
<dbReference type="Proteomes" id="UP001500575">
    <property type="component" value="Unassembled WGS sequence"/>
</dbReference>
<dbReference type="NCBIfam" id="TIGR02937">
    <property type="entry name" value="sigma70-ECF"/>
    <property type="match status" value="1"/>
</dbReference>
<dbReference type="InterPro" id="IPR014325">
    <property type="entry name" value="RNA_pol_sigma-E_actinobac"/>
</dbReference>
<evidence type="ECO:0000256" key="5">
    <source>
        <dbReference type="ARBA" id="ARBA00023163"/>
    </source>
</evidence>
<dbReference type="SUPFAM" id="SSF88946">
    <property type="entry name" value="Sigma2 domain of RNA polymerase sigma factors"/>
    <property type="match status" value="1"/>
</dbReference>
<comment type="similarity">
    <text evidence="1">Belongs to the sigma-70 factor family. ECF subfamily.</text>
</comment>
<dbReference type="InterPro" id="IPR013325">
    <property type="entry name" value="RNA_pol_sigma_r2"/>
</dbReference>
<dbReference type="SUPFAM" id="SSF88659">
    <property type="entry name" value="Sigma3 and sigma4 domains of RNA polymerase sigma factors"/>
    <property type="match status" value="1"/>
</dbReference>
<feature type="domain" description="RNA polymerase sigma factor 70 region 4 type 2" evidence="7">
    <location>
        <begin position="108"/>
        <end position="157"/>
    </location>
</feature>
<dbReference type="EMBL" id="BAAAQQ010000013">
    <property type="protein sequence ID" value="GAA2132179.1"/>
    <property type="molecule type" value="Genomic_DNA"/>
</dbReference>
<organism evidence="8 9">
    <name type="scientific">Nocardioides bigeumensis</name>
    <dbReference type="NCBI Taxonomy" id="433657"/>
    <lineage>
        <taxon>Bacteria</taxon>
        <taxon>Bacillati</taxon>
        <taxon>Actinomycetota</taxon>
        <taxon>Actinomycetes</taxon>
        <taxon>Propionibacteriales</taxon>
        <taxon>Nocardioidaceae</taxon>
        <taxon>Nocardioides</taxon>
    </lineage>
</organism>
<dbReference type="InterPro" id="IPR007627">
    <property type="entry name" value="RNA_pol_sigma70_r2"/>
</dbReference>
<keyword evidence="3" id="KW-0731">Sigma factor</keyword>
<evidence type="ECO:0000256" key="2">
    <source>
        <dbReference type="ARBA" id="ARBA00023015"/>
    </source>
</evidence>
<gene>
    <name evidence="8" type="ORF">GCM10009843_36460</name>
</gene>
<dbReference type="Gene3D" id="1.10.1740.10">
    <property type="match status" value="1"/>
</dbReference>
<evidence type="ECO:0000313" key="8">
    <source>
        <dbReference type="EMBL" id="GAA2132179.1"/>
    </source>
</evidence>
<keyword evidence="9" id="KW-1185">Reference proteome</keyword>
<dbReference type="NCBIfam" id="TIGR02983">
    <property type="entry name" value="SigE-fam_strep"/>
    <property type="match status" value="1"/>
</dbReference>
<dbReference type="CDD" id="cd06171">
    <property type="entry name" value="Sigma70_r4"/>
    <property type="match status" value="1"/>
</dbReference>
<proteinExistence type="inferred from homology"/>
<accession>A0ABP5KHC9</accession>
<keyword evidence="4" id="KW-0238">DNA-binding</keyword>
<evidence type="ECO:0000313" key="9">
    <source>
        <dbReference type="Proteomes" id="UP001500575"/>
    </source>
</evidence>
<sequence length="178" mass="19542">MAQRGPGDAAAFTEFMSGRSASLFRTAYLIVGDHQLAQDLLQESLIKTYLAWPRLRDVGNAEAYTRKAIVTTAISWRRRRSFHERPSDVQLDATEPDPGEAVTTHTSVVAQLRTLPARQRAAVVLRYYEDLSEAQTAALMGCSVGTVKSQVSTGLHKLRDRLGAGFLDAPPNDETVTP</sequence>
<evidence type="ECO:0000259" key="6">
    <source>
        <dbReference type="Pfam" id="PF04542"/>
    </source>
</evidence>
<dbReference type="InterPro" id="IPR013249">
    <property type="entry name" value="RNA_pol_sigma70_r4_t2"/>
</dbReference>
<dbReference type="PANTHER" id="PTHR43133">
    <property type="entry name" value="RNA POLYMERASE ECF-TYPE SIGMA FACTO"/>
    <property type="match status" value="1"/>
</dbReference>
<dbReference type="InterPro" id="IPR013324">
    <property type="entry name" value="RNA_pol_sigma_r3/r4-like"/>
</dbReference>
<dbReference type="InterPro" id="IPR036388">
    <property type="entry name" value="WH-like_DNA-bd_sf"/>
</dbReference>
<dbReference type="Pfam" id="PF08281">
    <property type="entry name" value="Sigma70_r4_2"/>
    <property type="match status" value="1"/>
</dbReference>
<evidence type="ECO:0000256" key="3">
    <source>
        <dbReference type="ARBA" id="ARBA00023082"/>
    </source>
</evidence>
<evidence type="ECO:0000259" key="7">
    <source>
        <dbReference type="Pfam" id="PF08281"/>
    </source>
</evidence>
<evidence type="ECO:0000256" key="4">
    <source>
        <dbReference type="ARBA" id="ARBA00023125"/>
    </source>
</evidence>
<protein>
    <submittedName>
        <fullName evidence="8">SigE family RNA polymerase sigma factor</fullName>
    </submittedName>
</protein>
<dbReference type="Gene3D" id="1.10.10.10">
    <property type="entry name" value="Winged helix-like DNA-binding domain superfamily/Winged helix DNA-binding domain"/>
    <property type="match status" value="1"/>
</dbReference>
<comment type="caution">
    <text evidence="8">The sequence shown here is derived from an EMBL/GenBank/DDBJ whole genome shotgun (WGS) entry which is preliminary data.</text>
</comment>
<reference evidence="9" key="1">
    <citation type="journal article" date="2019" name="Int. J. Syst. Evol. Microbiol.">
        <title>The Global Catalogue of Microorganisms (GCM) 10K type strain sequencing project: providing services to taxonomists for standard genome sequencing and annotation.</title>
        <authorList>
            <consortium name="The Broad Institute Genomics Platform"/>
            <consortium name="The Broad Institute Genome Sequencing Center for Infectious Disease"/>
            <person name="Wu L."/>
            <person name="Ma J."/>
        </authorList>
    </citation>
    <scope>NUCLEOTIDE SEQUENCE [LARGE SCALE GENOMIC DNA]</scope>
    <source>
        <strain evidence="9">JCM 16021</strain>
    </source>
</reference>
<feature type="domain" description="RNA polymerase sigma-70 region 2" evidence="6">
    <location>
        <begin position="23"/>
        <end position="81"/>
    </location>
</feature>